<reference evidence="15" key="2">
    <citation type="submission" date="2020-09" db="EMBL/GenBank/DDBJ databases">
        <authorList>
            <person name="Sun Q."/>
            <person name="Kim S."/>
        </authorList>
    </citation>
    <scope>NUCLEOTIDE SEQUENCE</scope>
    <source>
        <strain evidence="15">KCTC 12988</strain>
    </source>
</reference>
<dbReference type="EC" id="2.7.1.39" evidence="3 12"/>
<dbReference type="NCBIfam" id="TIGR00191">
    <property type="entry name" value="thrB"/>
    <property type="match status" value="1"/>
</dbReference>
<evidence type="ECO:0000256" key="4">
    <source>
        <dbReference type="ARBA" id="ARBA00017858"/>
    </source>
</evidence>
<dbReference type="SUPFAM" id="SSF55060">
    <property type="entry name" value="GHMP Kinase, C-terminal domain"/>
    <property type="match status" value="1"/>
</dbReference>
<dbReference type="AlphaFoldDB" id="A0A918WI48"/>
<evidence type="ECO:0000256" key="7">
    <source>
        <dbReference type="ARBA" id="ARBA00022697"/>
    </source>
</evidence>
<evidence type="ECO:0000313" key="16">
    <source>
        <dbReference type="Proteomes" id="UP000644507"/>
    </source>
</evidence>
<keyword evidence="9 12" id="KW-0418">Kinase</keyword>
<dbReference type="HAMAP" id="MF_00384">
    <property type="entry name" value="Homoser_kinase"/>
    <property type="match status" value="1"/>
</dbReference>
<reference evidence="15" key="1">
    <citation type="journal article" date="2014" name="Int. J. Syst. Evol. Microbiol.">
        <title>Complete genome sequence of Corynebacterium casei LMG S-19264T (=DSM 44701T), isolated from a smear-ripened cheese.</title>
        <authorList>
            <consortium name="US DOE Joint Genome Institute (JGI-PGF)"/>
            <person name="Walter F."/>
            <person name="Albersmeier A."/>
            <person name="Kalinowski J."/>
            <person name="Ruckert C."/>
        </authorList>
    </citation>
    <scope>NUCLEOTIDE SEQUENCE</scope>
    <source>
        <strain evidence="15">KCTC 12988</strain>
    </source>
</reference>
<dbReference type="NCBIfam" id="NF002288">
    <property type="entry name" value="PRK01212.1-4"/>
    <property type="match status" value="1"/>
</dbReference>
<keyword evidence="12" id="KW-0963">Cytoplasm</keyword>
<keyword evidence="8 12" id="KW-0547">Nucleotide-binding</keyword>
<dbReference type="InterPro" id="IPR013750">
    <property type="entry name" value="GHMP_kinase_C_dom"/>
</dbReference>
<dbReference type="InterPro" id="IPR020568">
    <property type="entry name" value="Ribosomal_Su5_D2-typ_SF"/>
</dbReference>
<accession>A0A918WI48</accession>
<gene>
    <name evidence="12 15" type="primary">thrB</name>
    <name evidence="15" type="ORF">GCM10007100_09130</name>
</gene>
<comment type="pathway">
    <text evidence="1 12">Amino-acid biosynthesis; L-threonine biosynthesis; L-threonine from L-aspartate: step 4/5.</text>
</comment>
<feature type="domain" description="GHMP kinase C-terminal" evidence="14">
    <location>
        <begin position="220"/>
        <end position="294"/>
    </location>
</feature>
<evidence type="ECO:0000256" key="8">
    <source>
        <dbReference type="ARBA" id="ARBA00022741"/>
    </source>
</evidence>
<dbReference type="InterPro" id="IPR000870">
    <property type="entry name" value="Homoserine_kinase"/>
</dbReference>
<proteinExistence type="inferred from homology"/>
<dbReference type="InterPro" id="IPR006203">
    <property type="entry name" value="GHMP_knse_ATP-bd_CS"/>
</dbReference>
<evidence type="ECO:0000313" key="15">
    <source>
        <dbReference type="EMBL" id="GHC45843.1"/>
    </source>
</evidence>
<dbReference type="Pfam" id="PF08544">
    <property type="entry name" value="GHMP_kinases_C"/>
    <property type="match status" value="1"/>
</dbReference>
<dbReference type="EMBL" id="BMXI01000003">
    <property type="protein sequence ID" value="GHC45843.1"/>
    <property type="molecule type" value="Genomic_DNA"/>
</dbReference>
<dbReference type="InterPro" id="IPR036554">
    <property type="entry name" value="GHMP_kinase_C_sf"/>
</dbReference>
<comment type="catalytic activity">
    <reaction evidence="11 12">
        <text>L-homoserine + ATP = O-phospho-L-homoserine + ADP + H(+)</text>
        <dbReference type="Rhea" id="RHEA:13985"/>
        <dbReference type="ChEBI" id="CHEBI:15378"/>
        <dbReference type="ChEBI" id="CHEBI:30616"/>
        <dbReference type="ChEBI" id="CHEBI:57476"/>
        <dbReference type="ChEBI" id="CHEBI:57590"/>
        <dbReference type="ChEBI" id="CHEBI:456216"/>
        <dbReference type="EC" id="2.7.1.39"/>
    </reaction>
</comment>
<dbReference type="GO" id="GO:0005737">
    <property type="term" value="C:cytoplasm"/>
    <property type="evidence" value="ECO:0007669"/>
    <property type="project" value="UniProtKB-SubCell"/>
</dbReference>
<dbReference type="InterPro" id="IPR006204">
    <property type="entry name" value="GHMP_kinase_N_dom"/>
</dbReference>
<keyword evidence="5 12" id="KW-0028">Amino-acid biosynthesis</keyword>
<sequence length="322" mass="33871">MPTAKDSSEVIVFAPATVANVACGYDVLGFAIDEPGDYIVARHADKPGLRITAITGDDGKLPLDPEKNTATVAALDLLHHLGMTDRGIEIEIHKRMPFGSGLGSSAASAVAGAYAVNKLIGEPLSKMQLLPFAMTGEASADGAWHADNVGPCLLGGIVFIRDNDELDVAQLPVPKNLWAAVVHPDIEILTKVAREILPKDIPLANATQQIGNLGGLLCGLIQSDYGLISRSIHDVIAEPRRQKLIPDFYKAKRAAMAAGALGFSISGAGPSVFALCEGKEIAEEAGEAIAKVFNAIPLSNQVHISPVNQKGVQVVDKIPELK</sequence>
<dbReference type="Proteomes" id="UP000644507">
    <property type="component" value="Unassembled WGS sequence"/>
</dbReference>
<keyword evidence="16" id="KW-1185">Reference proteome</keyword>
<evidence type="ECO:0000256" key="11">
    <source>
        <dbReference type="ARBA" id="ARBA00049375"/>
    </source>
</evidence>
<dbReference type="GO" id="GO:0004413">
    <property type="term" value="F:homoserine kinase activity"/>
    <property type="evidence" value="ECO:0007669"/>
    <property type="project" value="UniProtKB-UniRule"/>
</dbReference>
<dbReference type="PROSITE" id="PS00627">
    <property type="entry name" value="GHMP_KINASES_ATP"/>
    <property type="match status" value="1"/>
</dbReference>
<feature type="binding site" evidence="12">
    <location>
        <begin position="97"/>
        <end position="107"/>
    </location>
    <ligand>
        <name>ATP</name>
        <dbReference type="ChEBI" id="CHEBI:30616"/>
    </ligand>
</feature>
<comment type="similarity">
    <text evidence="2 12">Belongs to the GHMP kinase family. Homoserine kinase subfamily.</text>
</comment>
<dbReference type="SUPFAM" id="SSF54211">
    <property type="entry name" value="Ribosomal protein S5 domain 2-like"/>
    <property type="match status" value="1"/>
</dbReference>
<dbReference type="PRINTS" id="PR00958">
    <property type="entry name" value="HOMSERKINASE"/>
</dbReference>
<dbReference type="Gene3D" id="3.30.70.890">
    <property type="entry name" value="GHMP kinase, C-terminal domain"/>
    <property type="match status" value="1"/>
</dbReference>
<evidence type="ECO:0000256" key="12">
    <source>
        <dbReference type="HAMAP-Rule" id="MF_00384"/>
    </source>
</evidence>
<comment type="function">
    <text evidence="12">Catalyzes the ATP-dependent phosphorylation of L-homoserine to L-homoserine phosphate.</text>
</comment>
<dbReference type="PANTHER" id="PTHR20861:SF1">
    <property type="entry name" value="HOMOSERINE KINASE"/>
    <property type="match status" value="1"/>
</dbReference>
<organism evidence="15 16">
    <name type="scientific">Roseibacillus persicicus</name>
    <dbReference type="NCBI Taxonomy" id="454148"/>
    <lineage>
        <taxon>Bacteria</taxon>
        <taxon>Pseudomonadati</taxon>
        <taxon>Verrucomicrobiota</taxon>
        <taxon>Verrucomicrobiia</taxon>
        <taxon>Verrucomicrobiales</taxon>
        <taxon>Verrucomicrobiaceae</taxon>
        <taxon>Roseibacillus</taxon>
    </lineage>
</organism>
<evidence type="ECO:0000256" key="5">
    <source>
        <dbReference type="ARBA" id="ARBA00022605"/>
    </source>
</evidence>
<evidence type="ECO:0000256" key="9">
    <source>
        <dbReference type="ARBA" id="ARBA00022777"/>
    </source>
</evidence>
<evidence type="ECO:0000259" key="14">
    <source>
        <dbReference type="Pfam" id="PF08544"/>
    </source>
</evidence>
<protein>
    <recommendedName>
        <fullName evidence="4 12">Homoserine kinase</fullName>
        <shortName evidence="12">HK</shortName>
        <shortName evidence="12">HSK</shortName>
        <ecNumber evidence="3 12">2.7.1.39</ecNumber>
    </recommendedName>
</protein>
<keyword evidence="10 12" id="KW-0067">ATP-binding</keyword>
<dbReference type="GO" id="GO:0005524">
    <property type="term" value="F:ATP binding"/>
    <property type="evidence" value="ECO:0007669"/>
    <property type="project" value="UniProtKB-UniRule"/>
</dbReference>
<feature type="domain" description="GHMP kinase N-terminal" evidence="13">
    <location>
        <begin position="70"/>
        <end position="156"/>
    </location>
</feature>
<dbReference type="PIRSF" id="PIRSF000676">
    <property type="entry name" value="Homoser_kin"/>
    <property type="match status" value="1"/>
</dbReference>
<evidence type="ECO:0000259" key="13">
    <source>
        <dbReference type="Pfam" id="PF00288"/>
    </source>
</evidence>
<dbReference type="InterPro" id="IPR014721">
    <property type="entry name" value="Ribsml_uS5_D2-typ_fold_subgr"/>
</dbReference>
<evidence type="ECO:0000256" key="2">
    <source>
        <dbReference type="ARBA" id="ARBA00007370"/>
    </source>
</evidence>
<dbReference type="PANTHER" id="PTHR20861">
    <property type="entry name" value="HOMOSERINE/4-DIPHOSPHOCYTIDYL-2-C-METHYL-D-ERYTHRITOL KINASE"/>
    <property type="match status" value="1"/>
</dbReference>
<keyword evidence="7 12" id="KW-0791">Threonine biosynthesis</keyword>
<comment type="subcellular location">
    <subcellularLocation>
        <location evidence="12">Cytoplasm</location>
    </subcellularLocation>
</comment>
<comment type="caution">
    <text evidence="15">The sequence shown here is derived from an EMBL/GenBank/DDBJ whole genome shotgun (WGS) entry which is preliminary data.</text>
</comment>
<keyword evidence="6 12" id="KW-0808">Transferase</keyword>
<dbReference type="Pfam" id="PF00288">
    <property type="entry name" value="GHMP_kinases_N"/>
    <property type="match status" value="1"/>
</dbReference>
<evidence type="ECO:0000256" key="3">
    <source>
        <dbReference type="ARBA" id="ARBA00012078"/>
    </source>
</evidence>
<evidence type="ECO:0000256" key="10">
    <source>
        <dbReference type="ARBA" id="ARBA00022840"/>
    </source>
</evidence>
<dbReference type="GO" id="GO:0009088">
    <property type="term" value="P:threonine biosynthetic process"/>
    <property type="evidence" value="ECO:0007669"/>
    <property type="project" value="UniProtKB-UniRule"/>
</dbReference>
<dbReference type="Gene3D" id="3.30.230.10">
    <property type="match status" value="1"/>
</dbReference>
<name>A0A918WI48_9BACT</name>
<evidence type="ECO:0000256" key="6">
    <source>
        <dbReference type="ARBA" id="ARBA00022679"/>
    </source>
</evidence>
<dbReference type="RefSeq" id="WP_189567761.1">
    <property type="nucleotide sequence ID" value="NZ_BMXI01000003.1"/>
</dbReference>
<evidence type="ECO:0000256" key="1">
    <source>
        <dbReference type="ARBA" id="ARBA00005015"/>
    </source>
</evidence>